<gene>
    <name evidence="2" type="ORF">NPIL_551991</name>
</gene>
<dbReference type="Proteomes" id="UP000887013">
    <property type="component" value="Unassembled WGS sequence"/>
</dbReference>
<evidence type="ECO:0000313" key="3">
    <source>
        <dbReference type="Proteomes" id="UP000887013"/>
    </source>
</evidence>
<dbReference type="AlphaFoldDB" id="A0A8X6TCR5"/>
<feature type="coiled-coil region" evidence="1">
    <location>
        <begin position="69"/>
        <end position="117"/>
    </location>
</feature>
<evidence type="ECO:0000313" key="2">
    <source>
        <dbReference type="EMBL" id="GFS93876.1"/>
    </source>
</evidence>
<comment type="caution">
    <text evidence="2">The sequence shown here is derived from an EMBL/GenBank/DDBJ whole genome shotgun (WGS) entry which is preliminary data.</text>
</comment>
<organism evidence="2 3">
    <name type="scientific">Nephila pilipes</name>
    <name type="common">Giant wood spider</name>
    <name type="synonym">Nephila maculata</name>
    <dbReference type="NCBI Taxonomy" id="299642"/>
    <lineage>
        <taxon>Eukaryota</taxon>
        <taxon>Metazoa</taxon>
        <taxon>Ecdysozoa</taxon>
        <taxon>Arthropoda</taxon>
        <taxon>Chelicerata</taxon>
        <taxon>Arachnida</taxon>
        <taxon>Araneae</taxon>
        <taxon>Araneomorphae</taxon>
        <taxon>Entelegynae</taxon>
        <taxon>Araneoidea</taxon>
        <taxon>Nephilidae</taxon>
        <taxon>Nephila</taxon>
    </lineage>
</organism>
<protein>
    <submittedName>
        <fullName evidence="2">Uncharacterized protein</fullName>
    </submittedName>
</protein>
<reference evidence="2" key="1">
    <citation type="submission" date="2020-08" db="EMBL/GenBank/DDBJ databases">
        <title>Multicomponent nature underlies the extraordinary mechanical properties of spider dragline silk.</title>
        <authorList>
            <person name="Kono N."/>
            <person name="Nakamura H."/>
            <person name="Mori M."/>
            <person name="Yoshida Y."/>
            <person name="Ohtoshi R."/>
            <person name="Malay A.D."/>
            <person name="Moran D.A.P."/>
            <person name="Tomita M."/>
            <person name="Numata K."/>
            <person name="Arakawa K."/>
        </authorList>
    </citation>
    <scope>NUCLEOTIDE SEQUENCE</scope>
</reference>
<evidence type="ECO:0000256" key="1">
    <source>
        <dbReference type="SAM" id="Coils"/>
    </source>
</evidence>
<sequence>MKILNFNRSLQNLKQNSRSGVSKTECETMKKSREDLQKVHSLLVEQHTQLVGTPKNELKNLNAQLAGVKNSVSDNNAALQKEVQSLKDAKAAFELSKKTLEEKLKNEEKRCADLEAQIK</sequence>
<name>A0A8X6TCR5_NEPPI</name>
<proteinExistence type="predicted"/>
<dbReference type="EMBL" id="BMAW01005382">
    <property type="protein sequence ID" value="GFS93876.1"/>
    <property type="molecule type" value="Genomic_DNA"/>
</dbReference>
<accession>A0A8X6TCR5</accession>
<keyword evidence="1" id="KW-0175">Coiled coil</keyword>
<keyword evidence="3" id="KW-1185">Reference proteome</keyword>